<accession>A0A918ZS69</accession>
<evidence type="ECO:0000256" key="1">
    <source>
        <dbReference type="SAM" id="MobiDB-lite"/>
    </source>
</evidence>
<evidence type="ECO:0000256" key="2">
    <source>
        <dbReference type="SAM" id="Phobius"/>
    </source>
</evidence>
<dbReference type="Pfam" id="PF19136">
    <property type="entry name" value="DUF5819"/>
    <property type="match status" value="1"/>
</dbReference>
<keyword evidence="2" id="KW-0472">Membrane</keyword>
<dbReference type="InterPro" id="IPR043857">
    <property type="entry name" value="DUF5819"/>
</dbReference>
<evidence type="ECO:0000313" key="4">
    <source>
        <dbReference type="Proteomes" id="UP000641386"/>
    </source>
</evidence>
<organism evidence="3 4">
    <name type="scientific">Streptomyces spiralis</name>
    <dbReference type="NCBI Taxonomy" id="66376"/>
    <lineage>
        <taxon>Bacteria</taxon>
        <taxon>Bacillati</taxon>
        <taxon>Actinomycetota</taxon>
        <taxon>Actinomycetes</taxon>
        <taxon>Kitasatosporales</taxon>
        <taxon>Streptomycetaceae</taxon>
        <taxon>Streptomyces</taxon>
    </lineage>
</organism>
<proteinExistence type="predicted"/>
<dbReference type="EMBL" id="BNBC01000006">
    <property type="protein sequence ID" value="GHE65982.1"/>
    <property type="molecule type" value="Genomic_DNA"/>
</dbReference>
<reference evidence="3" key="1">
    <citation type="journal article" date="2014" name="Int. J. Syst. Evol. Microbiol.">
        <title>Complete genome sequence of Corynebacterium casei LMG S-19264T (=DSM 44701T), isolated from a smear-ripened cheese.</title>
        <authorList>
            <consortium name="US DOE Joint Genome Institute (JGI-PGF)"/>
            <person name="Walter F."/>
            <person name="Albersmeier A."/>
            <person name="Kalinowski J."/>
            <person name="Ruckert C."/>
        </authorList>
    </citation>
    <scope>NUCLEOTIDE SEQUENCE</scope>
    <source>
        <strain evidence="3">JCM 3302</strain>
    </source>
</reference>
<sequence>MVRFAATECQPLWKTAGAPCGQSKNRLAPLGSGRAPGLPDREGLLCGVCVHGSRAIRVKADRVVPNVARVRPSHGPGLCPADGSEYRSVRRPAVARVGAVTYRAPRPFGRRADVRPQGRKTERAQTGIGKRGGGMDTHDEDSNAPHGPGGRHGPDSGTADPGEPRGTGGTGGTDEPRRAGGTDETAGSLATEETDRPHVTPELSGPEVEPGAREPQDPAEPLVGTRRGVAALSPRYQVGAALALAVVAVVACVHLGMVFLHVAPSNTVTKQHGKAIDDWIYPEFEQNWKLFAPNPLQQNIAVQVRAETHGADGSTSTTGWYDLSAEDGRAIQGNPLPSHTQQNELRRAFDYYAGTHDNNNRPVGMRGTLSEEYLRRIVVLRLDRDHAADGGTLQRVQVRVRTAAVPPPRWSGERVSSEPAYRVLPWWTVPAAEARGGVR</sequence>
<evidence type="ECO:0000313" key="3">
    <source>
        <dbReference type="EMBL" id="GHE65982.1"/>
    </source>
</evidence>
<name>A0A918ZS69_9ACTN</name>
<feature type="compositionally biased region" description="Basic and acidic residues" evidence="1">
    <location>
        <begin position="110"/>
        <end position="123"/>
    </location>
</feature>
<dbReference type="Proteomes" id="UP000641386">
    <property type="component" value="Unassembled WGS sequence"/>
</dbReference>
<protein>
    <submittedName>
        <fullName evidence="3">Uncharacterized protein</fullName>
    </submittedName>
</protein>
<keyword evidence="2" id="KW-1133">Transmembrane helix</keyword>
<reference evidence="3" key="2">
    <citation type="submission" date="2020-09" db="EMBL/GenBank/DDBJ databases">
        <authorList>
            <person name="Sun Q."/>
            <person name="Ohkuma M."/>
        </authorList>
    </citation>
    <scope>NUCLEOTIDE SEQUENCE</scope>
    <source>
        <strain evidence="3">JCM 3302</strain>
    </source>
</reference>
<gene>
    <name evidence="3" type="ORF">GCM10014715_19610</name>
</gene>
<dbReference type="AlphaFoldDB" id="A0A918ZS69"/>
<comment type="caution">
    <text evidence="3">The sequence shown here is derived from an EMBL/GenBank/DDBJ whole genome shotgun (WGS) entry which is preliminary data.</text>
</comment>
<feature type="transmembrane region" description="Helical" evidence="2">
    <location>
        <begin position="236"/>
        <end position="260"/>
    </location>
</feature>
<feature type="region of interest" description="Disordered" evidence="1">
    <location>
        <begin position="106"/>
        <end position="222"/>
    </location>
</feature>
<keyword evidence="4" id="KW-1185">Reference proteome</keyword>
<keyword evidence="2" id="KW-0812">Transmembrane</keyword>